<dbReference type="NCBIfam" id="NF033563">
    <property type="entry name" value="transpos_IS30"/>
    <property type="match status" value="1"/>
</dbReference>
<dbReference type="InterPro" id="IPR051917">
    <property type="entry name" value="Transposase-Integrase"/>
</dbReference>
<dbReference type="Pfam" id="PF13936">
    <property type="entry name" value="HTH_38"/>
    <property type="match status" value="1"/>
</dbReference>
<dbReference type="PANTHER" id="PTHR10948">
    <property type="entry name" value="TRANSPOSASE"/>
    <property type="match status" value="1"/>
</dbReference>
<dbReference type="SUPFAM" id="SSF53098">
    <property type="entry name" value="Ribonuclease H-like"/>
    <property type="match status" value="1"/>
</dbReference>
<dbReference type="EMBL" id="UINC01082437">
    <property type="protein sequence ID" value="SVC27197.1"/>
    <property type="molecule type" value="Genomic_DNA"/>
</dbReference>
<keyword evidence="5" id="KW-0233">DNA recombination</keyword>
<dbReference type="InterPro" id="IPR001598">
    <property type="entry name" value="Transposase_IS30_CS"/>
</dbReference>
<dbReference type="PROSITE" id="PS50994">
    <property type="entry name" value="INTEGRASE"/>
    <property type="match status" value="1"/>
</dbReference>
<name>A0A382KWQ0_9ZZZZ</name>
<dbReference type="SUPFAM" id="SSF46689">
    <property type="entry name" value="Homeodomain-like"/>
    <property type="match status" value="1"/>
</dbReference>
<evidence type="ECO:0000259" key="6">
    <source>
        <dbReference type="PROSITE" id="PS50994"/>
    </source>
</evidence>
<dbReference type="InterPro" id="IPR036397">
    <property type="entry name" value="RNaseH_sf"/>
</dbReference>
<dbReference type="InterPro" id="IPR053392">
    <property type="entry name" value="Transposase_IS30-like"/>
</dbReference>
<evidence type="ECO:0000256" key="3">
    <source>
        <dbReference type="ARBA" id="ARBA00022578"/>
    </source>
</evidence>
<evidence type="ECO:0000256" key="4">
    <source>
        <dbReference type="ARBA" id="ARBA00023125"/>
    </source>
</evidence>
<comment type="similarity">
    <text evidence="2">Belongs to the transposase IS30 family.</text>
</comment>
<reference evidence="7" key="1">
    <citation type="submission" date="2018-05" db="EMBL/GenBank/DDBJ databases">
        <authorList>
            <person name="Lanie J.A."/>
            <person name="Ng W.-L."/>
            <person name="Kazmierczak K.M."/>
            <person name="Andrzejewski T.M."/>
            <person name="Davidsen T.M."/>
            <person name="Wayne K.J."/>
            <person name="Tettelin H."/>
            <person name="Glass J.I."/>
            <person name="Rusch D."/>
            <person name="Podicherti R."/>
            <person name="Tsui H.-C.T."/>
            <person name="Winkler M.E."/>
        </authorList>
    </citation>
    <scope>NUCLEOTIDE SEQUENCE</scope>
</reference>
<dbReference type="PANTHER" id="PTHR10948:SF23">
    <property type="entry name" value="TRANSPOSASE INSI FOR INSERTION SEQUENCE ELEMENT IS30A-RELATED"/>
    <property type="match status" value="1"/>
</dbReference>
<sequence>MSYTQLAQGERYQIYALKKAGHDQAEIAKIMGRDRGTISRELHRNRGLKGYRPRQAHNLALRRRCNKVQPRISNEIWQQVEALICEEWSPEQITGRIKMEQGVGISHEWIYQYIYADKHSGGKLYRFLRCQKLRRKRYGSYDRRGIIPNQVSIDERPAIVDSKCRFGDWEGDTVIGKGHRGALVTLAERKSRYTVIGAVRNKTAKAVRNAVTKGLMPHKDRVHTITYDNGREFTDHQGMASDLETKIYFAHPYASWERGLNENTNGLIRQYFPKQRDLTTVSSTEIEYTMDKLNHRPRKSLGYRTPHEVFFNTRTSLTVALGS</sequence>
<evidence type="ECO:0000256" key="5">
    <source>
        <dbReference type="ARBA" id="ARBA00023172"/>
    </source>
</evidence>
<dbReference type="GO" id="GO:0004803">
    <property type="term" value="F:transposase activity"/>
    <property type="evidence" value="ECO:0007669"/>
    <property type="project" value="InterPro"/>
</dbReference>
<gene>
    <name evidence="7" type="ORF">METZ01_LOCUS280051</name>
</gene>
<dbReference type="PROSITE" id="PS01043">
    <property type="entry name" value="TRANSPOSASE_IS30"/>
    <property type="match status" value="1"/>
</dbReference>
<organism evidence="7">
    <name type="scientific">marine metagenome</name>
    <dbReference type="NCBI Taxonomy" id="408172"/>
    <lineage>
        <taxon>unclassified sequences</taxon>
        <taxon>metagenomes</taxon>
        <taxon>ecological metagenomes</taxon>
    </lineage>
</organism>
<comment type="function">
    <text evidence="1">Required for the transposition of the insertion element.</text>
</comment>
<keyword evidence="3" id="KW-0815">Transposition</keyword>
<evidence type="ECO:0000256" key="2">
    <source>
        <dbReference type="ARBA" id="ARBA00006363"/>
    </source>
</evidence>
<dbReference type="GO" id="GO:0015074">
    <property type="term" value="P:DNA integration"/>
    <property type="evidence" value="ECO:0007669"/>
    <property type="project" value="InterPro"/>
</dbReference>
<evidence type="ECO:0000256" key="1">
    <source>
        <dbReference type="ARBA" id="ARBA00002190"/>
    </source>
</evidence>
<feature type="domain" description="Integrase catalytic" evidence="6">
    <location>
        <begin position="153"/>
        <end position="314"/>
    </location>
</feature>
<dbReference type="GO" id="GO:0003677">
    <property type="term" value="F:DNA binding"/>
    <property type="evidence" value="ECO:0007669"/>
    <property type="project" value="UniProtKB-KW"/>
</dbReference>
<dbReference type="InterPro" id="IPR001584">
    <property type="entry name" value="Integrase_cat-core"/>
</dbReference>
<dbReference type="Gene3D" id="3.30.420.10">
    <property type="entry name" value="Ribonuclease H-like superfamily/Ribonuclease H"/>
    <property type="match status" value="1"/>
</dbReference>
<evidence type="ECO:0000313" key="7">
    <source>
        <dbReference type="EMBL" id="SVC27197.1"/>
    </source>
</evidence>
<protein>
    <recommendedName>
        <fullName evidence="6">Integrase catalytic domain-containing protein</fullName>
    </recommendedName>
</protein>
<dbReference type="AlphaFoldDB" id="A0A382KWQ0"/>
<dbReference type="InterPro" id="IPR025246">
    <property type="entry name" value="IS30-like_HTH"/>
</dbReference>
<proteinExistence type="inferred from homology"/>
<dbReference type="GO" id="GO:0006313">
    <property type="term" value="P:DNA transposition"/>
    <property type="evidence" value="ECO:0007669"/>
    <property type="project" value="InterPro"/>
</dbReference>
<dbReference type="InterPro" id="IPR009057">
    <property type="entry name" value="Homeodomain-like_sf"/>
</dbReference>
<dbReference type="GO" id="GO:0005829">
    <property type="term" value="C:cytosol"/>
    <property type="evidence" value="ECO:0007669"/>
    <property type="project" value="TreeGrafter"/>
</dbReference>
<dbReference type="Pfam" id="PF00665">
    <property type="entry name" value="rve"/>
    <property type="match status" value="1"/>
</dbReference>
<accession>A0A382KWQ0</accession>
<keyword evidence="4" id="KW-0238">DNA-binding</keyword>
<dbReference type="InterPro" id="IPR012337">
    <property type="entry name" value="RNaseH-like_sf"/>
</dbReference>